<proteinExistence type="predicted"/>
<accession>Q01TQ9</accession>
<dbReference type="EMBL" id="CP000473">
    <property type="protein sequence ID" value="ABJ86961.1"/>
    <property type="molecule type" value="Genomic_DNA"/>
</dbReference>
<dbReference type="InParanoid" id="Q01TQ9"/>
<gene>
    <name evidence="1" type="ordered locus">Acid_6025</name>
</gene>
<dbReference type="AlphaFoldDB" id="Q01TQ9"/>
<reference evidence="1" key="1">
    <citation type="submission" date="2006-10" db="EMBL/GenBank/DDBJ databases">
        <title>Complete sequence of Solibacter usitatus Ellin6076.</title>
        <authorList>
            <consortium name="US DOE Joint Genome Institute"/>
            <person name="Copeland A."/>
            <person name="Lucas S."/>
            <person name="Lapidus A."/>
            <person name="Barry K."/>
            <person name="Detter J.C."/>
            <person name="Glavina del Rio T."/>
            <person name="Hammon N."/>
            <person name="Israni S."/>
            <person name="Dalin E."/>
            <person name="Tice H."/>
            <person name="Pitluck S."/>
            <person name="Thompson L.S."/>
            <person name="Brettin T."/>
            <person name="Bruce D."/>
            <person name="Han C."/>
            <person name="Tapia R."/>
            <person name="Gilna P."/>
            <person name="Schmutz J."/>
            <person name="Larimer F."/>
            <person name="Land M."/>
            <person name="Hauser L."/>
            <person name="Kyrpides N."/>
            <person name="Mikhailova N."/>
            <person name="Janssen P.H."/>
            <person name="Kuske C.R."/>
            <person name="Richardson P."/>
        </authorList>
    </citation>
    <scope>NUCLEOTIDE SEQUENCE</scope>
    <source>
        <strain evidence="1">Ellin6076</strain>
    </source>
</reference>
<dbReference type="HOGENOM" id="CLU_2248350_0_0_0"/>
<name>Q01TQ9_SOLUE</name>
<organism evidence="1">
    <name type="scientific">Solibacter usitatus (strain Ellin6076)</name>
    <dbReference type="NCBI Taxonomy" id="234267"/>
    <lineage>
        <taxon>Bacteria</taxon>
        <taxon>Pseudomonadati</taxon>
        <taxon>Acidobacteriota</taxon>
        <taxon>Terriglobia</taxon>
        <taxon>Bryobacterales</taxon>
        <taxon>Solibacteraceae</taxon>
        <taxon>Candidatus Solibacter</taxon>
    </lineage>
</organism>
<evidence type="ECO:0000313" key="1">
    <source>
        <dbReference type="EMBL" id="ABJ86961.1"/>
    </source>
</evidence>
<sequence>MPSKSYLDSHPMLATEWLRRAGKIEGRINWLSRELAKVAENYEHLLGYLWGVRPPRAASRQAAVRAARPVSPLRRPEAQPFRILQIRRDSDLVAFEFDEGTTVV</sequence>
<protein>
    <submittedName>
        <fullName evidence="1">Uncharacterized protein</fullName>
    </submittedName>
</protein>
<dbReference type="KEGG" id="sus:Acid_6025"/>